<feature type="transmembrane region" description="Helical" evidence="9">
    <location>
        <begin position="372"/>
        <end position="390"/>
    </location>
</feature>
<proteinExistence type="inferred from homology"/>
<dbReference type="Proteomes" id="UP000019113">
    <property type="component" value="Unassembled WGS sequence"/>
</dbReference>
<protein>
    <submittedName>
        <fullName evidence="10">BCCT transporter</fullName>
    </submittedName>
</protein>
<feature type="compositionally biased region" description="Polar residues" evidence="8">
    <location>
        <begin position="1"/>
        <end position="12"/>
    </location>
</feature>
<keyword evidence="4" id="KW-1003">Cell membrane</keyword>
<evidence type="ECO:0000313" key="10">
    <source>
        <dbReference type="EMBL" id="ERL51896.1"/>
    </source>
</evidence>
<comment type="similarity">
    <text evidence="2">Belongs to the BCCT transporter (TC 2.A.15) family.</text>
</comment>
<evidence type="ECO:0000256" key="4">
    <source>
        <dbReference type="ARBA" id="ARBA00022475"/>
    </source>
</evidence>
<evidence type="ECO:0000256" key="6">
    <source>
        <dbReference type="ARBA" id="ARBA00022989"/>
    </source>
</evidence>
<dbReference type="OrthoDB" id="9775735at2"/>
<feature type="transmembrane region" description="Helical" evidence="9">
    <location>
        <begin position="285"/>
        <end position="306"/>
    </location>
</feature>
<evidence type="ECO:0000256" key="3">
    <source>
        <dbReference type="ARBA" id="ARBA00022448"/>
    </source>
</evidence>
<evidence type="ECO:0000256" key="9">
    <source>
        <dbReference type="SAM" id="Phobius"/>
    </source>
</evidence>
<reference evidence="10 11" key="1">
    <citation type="submission" date="2013-08" db="EMBL/GenBank/DDBJ databases">
        <title>draft genome of Halomonas huanghegensis, strain BJGMM-B45T.</title>
        <authorList>
            <person name="Miao C."/>
            <person name="Wan Y."/>
            <person name="Jin W."/>
        </authorList>
    </citation>
    <scope>NUCLEOTIDE SEQUENCE [LARGE SCALE GENOMIC DNA]</scope>
    <source>
        <strain evidence="10 11">BJGMM-B45</strain>
    </source>
</reference>
<dbReference type="Pfam" id="PF02028">
    <property type="entry name" value="BCCT"/>
    <property type="match status" value="1"/>
</dbReference>
<evidence type="ECO:0000256" key="5">
    <source>
        <dbReference type="ARBA" id="ARBA00022692"/>
    </source>
</evidence>
<keyword evidence="11" id="KW-1185">Reference proteome</keyword>
<feature type="transmembrane region" description="Helical" evidence="9">
    <location>
        <begin position="240"/>
        <end position="265"/>
    </location>
</feature>
<dbReference type="PATRIC" id="fig|1178482.3.peg.1575"/>
<dbReference type="eggNOG" id="COG1292">
    <property type="taxonomic scope" value="Bacteria"/>
</dbReference>
<feature type="region of interest" description="Disordered" evidence="8">
    <location>
        <begin position="1"/>
        <end position="22"/>
    </location>
</feature>
<evidence type="ECO:0000256" key="7">
    <source>
        <dbReference type="ARBA" id="ARBA00023136"/>
    </source>
</evidence>
<keyword evidence="6 9" id="KW-1133">Transmembrane helix</keyword>
<dbReference type="GO" id="GO:0022857">
    <property type="term" value="F:transmembrane transporter activity"/>
    <property type="evidence" value="ECO:0007669"/>
    <property type="project" value="InterPro"/>
</dbReference>
<gene>
    <name evidence="10" type="ORF">BJB45_12070</name>
</gene>
<dbReference type="KEGG" id="hhu:AR456_15015"/>
<evidence type="ECO:0000313" key="11">
    <source>
        <dbReference type="Proteomes" id="UP000019113"/>
    </source>
</evidence>
<feature type="transmembrane region" description="Helical" evidence="9">
    <location>
        <begin position="318"/>
        <end position="342"/>
    </location>
</feature>
<keyword evidence="7 9" id="KW-0472">Membrane</keyword>
<keyword evidence="5 9" id="KW-0812">Transmembrane</keyword>
<dbReference type="NCBIfam" id="TIGR00842">
    <property type="entry name" value="bcct"/>
    <property type="match status" value="1"/>
</dbReference>
<name>W1N9N2_9GAMM</name>
<organism evidence="10 11">
    <name type="scientific">Halomonas huangheensis</name>
    <dbReference type="NCBI Taxonomy" id="1178482"/>
    <lineage>
        <taxon>Bacteria</taxon>
        <taxon>Pseudomonadati</taxon>
        <taxon>Pseudomonadota</taxon>
        <taxon>Gammaproteobacteria</taxon>
        <taxon>Oceanospirillales</taxon>
        <taxon>Halomonadaceae</taxon>
        <taxon>Halomonas</taxon>
    </lineage>
</organism>
<keyword evidence="3" id="KW-0813">Transport</keyword>
<dbReference type="InterPro" id="IPR000060">
    <property type="entry name" value="BCCT_transptr"/>
</dbReference>
<evidence type="ECO:0000256" key="8">
    <source>
        <dbReference type="SAM" id="MobiDB-lite"/>
    </source>
</evidence>
<feature type="transmembrane region" description="Helical" evidence="9">
    <location>
        <begin position="90"/>
        <end position="109"/>
    </location>
</feature>
<feature type="transmembrane region" description="Helical" evidence="9">
    <location>
        <begin position="498"/>
        <end position="523"/>
    </location>
</feature>
<dbReference type="RefSeq" id="WP_021818532.1">
    <property type="nucleotide sequence ID" value="NZ_AVBC01000020.1"/>
</dbReference>
<feature type="transmembrane region" description="Helical" evidence="9">
    <location>
        <begin position="52"/>
        <end position="70"/>
    </location>
</feature>
<evidence type="ECO:0000256" key="1">
    <source>
        <dbReference type="ARBA" id="ARBA00004651"/>
    </source>
</evidence>
<feature type="transmembrane region" description="Helical" evidence="9">
    <location>
        <begin position="445"/>
        <end position="471"/>
    </location>
</feature>
<dbReference type="AlphaFoldDB" id="W1N9N2"/>
<evidence type="ECO:0000256" key="2">
    <source>
        <dbReference type="ARBA" id="ARBA00005658"/>
    </source>
</evidence>
<dbReference type="PANTHER" id="PTHR30047">
    <property type="entry name" value="HIGH-AFFINITY CHOLINE TRANSPORT PROTEIN-RELATED"/>
    <property type="match status" value="1"/>
</dbReference>
<dbReference type="PANTHER" id="PTHR30047:SF7">
    <property type="entry name" value="HIGH-AFFINITY CHOLINE TRANSPORT PROTEIN"/>
    <property type="match status" value="1"/>
</dbReference>
<feature type="transmembrane region" description="Helical" evidence="9">
    <location>
        <begin position="196"/>
        <end position="219"/>
    </location>
</feature>
<accession>W1N9N2</accession>
<sequence length="553" mass="58678">MDKNAPQDSPSASEGVPAPDGPANLIDTDYVIGQDNISAKPFGLDVDLHGKVFAVSSLTILVFVILTLALQDQAEPFFNSIFSWLTGNLSWVFLLGGNIFVLVCLGIVLSPLGKVRIGGAEANPDFSYAGWFAMLFAAGMGIGLMFYGVSEPMTHFSTALGGTTMGEDGIRTDWAPLGGAAGDEQAAMSLGMAATIFHWGLHPWAAYAIVGLSLAIFAYNKGLPLTMRSVFYPVLGERIWGWPGHVIDILAVFATLFGLSTSLGLGASQAAAGLNYLFDVPNDNMTMVLLICGITAIALCSVVAGVEKGVQRLSQVNMVLAFLLLIFVIFVGPTLAIATGFFQNLFSYAKELPALSNPFGREDANFSQGWTAFYWAWWISWSPFVGMFIARVSRGRTVREFLIAVLLVPTLVSVLWMTAFGGTAIDQFISNSFTGVQDAALELKLFAMLGELPLASITSFIGIVLVIVFFVTSSDSGSLVIDSITAGGKVDAPKPQRIFWAIIEGAIAIALLLGGGLTALQAASVSTGLPFTIVLLVACYAIVKALMSEPKAV</sequence>
<comment type="subcellular location">
    <subcellularLocation>
        <location evidence="1">Cell membrane</location>
        <topology evidence="1">Multi-pass membrane protein</topology>
    </subcellularLocation>
</comment>
<feature type="transmembrane region" description="Helical" evidence="9">
    <location>
        <begin position="129"/>
        <end position="149"/>
    </location>
</feature>
<dbReference type="EMBL" id="AVBC01000020">
    <property type="protein sequence ID" value="ERL51896.1"/>
    <property type="molecule type" value="Genomic_DNA"/>
</dbReference>
<comment type="caution">
    <text evidence="10">The sequence shown here is derived from an EMBL/GenBank/DDBJ whole genome shotgun (WGS) entry which is preliminary data.</text>
</comment>
<feature type="transmembrane region" description="Helical" evidence="9">
    <location>
        <begin position="529"/>
        <end position="547"/>
    </location>
</feature>
<dbReference type="GO" id="GO:0005886">
    <property type="term" value="C:plasma membrane"/>
    <property type="evidence" value="ECO:0007669"/>
    <property type="project" value="UniProtKB-SubCell"/>
</dbReference>
<feature type="transmembrane region" description="Helical" evidence="9">
    <location>
        <begin position="402"/>
        <end position="425"/>
    </location>
</feature>